<dbReference type="InterPro" id="IPR018846">
    <property type="entry name" value="Beta-prop_RSE1/DDB1/CPSF1_1st"/>
</dbReference>
<gene>
    <name evidence="13" type="ORF">UA08_07834</name>
</gene>
<dbReference type="Pfam" id="PF03178">
    <property type="entry name" value="CPSF_A"/>
    <property type="match status" value="1"/>
</dbReference>
<dbReference type="OrthoDB" id="6109at2759"/>
<dbReference type="STRING" id="1441469.A0A225ATS0"/>
<dbReference type="InterPro" id="IPR004871">
    <property type="entry name" value="RSE1/DDB1/CPSF1_C"/>
</dbReference>
<organism evidence="13 14">
    <name type="scientific">Talaromyces atroroseus</name>
    <dbReference type="NCBI Taxonomy" id="1441469"/>
    <lineage>
        <taxon>Eukaryota</taxon>
        <taxon>Fungi</taxon>
        <taxon>Dikarya</taxon>
        <taxon>Ascomycota</taxon>
        <taxon>Pezizomycotina</taxon>
        <taxon>Eurotiomycetes</taxon>
        <taxon>Eurotiomycetidae</taxon>
        <taxon>Eurotiales</taxon>
        <taxon>Trichocomaceae</taxon>
        <taxon>Talaromyces</taxon>
        <taxon>Talaromyces sect. Trachyspermi</taxon>
    </lineage>
</organism>
<dbReference type="GO" id="GO:0003723">
    <property type="term" value="F:RNA binding"/>
    <property type="evidence" value="ECO:0007669"/>
    <property type="project" value="UniProtKB-KW"/>
</dbReference>
<dbReference type="GO" id="GO:0006397">
    <property type="term" value="P:mRNA processing"/>
    <property type="evidence" value="ECO:0007669"/>
    <property type="project" value="UniProtKB-KW"/>
</dbReference>
<evidence type="ECO:0000259" key="11">
    <source>
        <dbReference type="Pfam" id="PF10433"/>
    </source>
</evidence>
<dbReference type="Gene3D" id="1.10.150.910">
    <property type="match status" value="1"/>
</dbReference>
<evidence type="ECO:0000313" key="13">
    <source>
        <dbReference type="EMBL" id="OKL56867.1"/>
    </source>
</evidence>
<dbReference type="Pfam" id="PF10433">
    <property type="entry name" value="Beta-prop_RSE1_1st"/>
    <property type="match status" value="1"/>
</dbReference>
<protein>
    <recommendedName>
        <fullName evidence="8">Protein CFT1</fullName>
    </recommendedName>
    <alternativeName>
        <fullName evidence="9">Cleavage factor two protein 1</fullName>
    </alternativeName>
    <alternativeName>
        <fullName evidence="7">Protein cft1</fullName>
    </alternativeName>
</protein>
<dbReference type="FunFam" id="2.130.10.10:FF:000625">
    <property type="entry name" value="mRNA cleavage and polyadenylation factor subunit"/>
    <property type="match status" value="1"/>
</dbReference>
<dbReference type="GO" id="GO:0005634">
    <property type="term" value="C:nucleus"/>
    <property type="evidence" value="ECO:0007669"/>
    <property type="project" value="UniProtKB-SubCell"/>
</dbReference>
<evidence type="ECO:0000256" key="7">
    <source>
        <dbReference type="ARBA" id="ARBA00039187"/>
    </source>
</evidence>
<keyword evidence="4" id="KW-0539">Nucleus</keyword>
<dbReference type="InterPro" id="IPR015943">
    <property type="entry name" value="WD40/YVTN_repeat-like_dom_sf"/>
</dbReference>
<reference evidence="13 14" key="1">
    <citation type="submission" date="2015-06" db="EMBL/GenBank/DDBJ databases">
        <title>Talaromyces atroroseus IBT 11181 draft genome.</title>
        <authorList>
            <person name="Rasmussen K.B."/>
            <person name="Rasmussen S."/>
            <person name="Petersen B."/>
            <person name="Sicheritz-Ponten T."/>
            <person name="Mortensen U.H."/>
            <person name="Thrane U."/>
        </authorList>
    </citation>
    <scope>NUCLEOTIDE SEQUENCE [LARGE SCALE GENOMIC DNA]</scope>
    <source>
        <strain evidence="13 14">IBT 11181</strain>
    </source>
</reference>
<feature type="domain" description="RSE1/DDB1/CPSF1 first beta-propeller" evidence="11">
    <location>
        <begin position="13"/>
        <end position="431"/>
    </location>
</feature>
<dbReference type="EMBL" id="LFMY01000013">
    <property type="protein sequence ID" value="OKL56867.1"/>
    <property type="molecule type" value="Genomic_DNA"/>
</dbReference>
<feature type="domain" description="RSE1/DDB1/CPSF1 second beta-propeller" evidence="12">
    <location>
        <begin position="565"/>
        <end position="942"/>
    </location>
</feature>
<accession>A0A225ATS0</accession>
<dbReference type="InterPro" id="IPR058543">
    <property type="entry name" value="Beta-prop_RSE1/DDB1/CPSF1_2nd"/>
</dbReference>
<dbReference type="Gene3D" id="2.130.10.10">
    <property type="entry name" value="YVTN repeat-like/Quinoprotein amine dehydrogenase"/>
    <property type="match status" value="2"/>
</dbReference>
<dbReference type="Proteomes" id="UP000214365">
    <property type="component" value="Unassembled WGS sequence"/>
</dbReference>
<comment type="function">
    <text evidence="5">RNA-binding component of the cleavage and polyadenylation factor (CPF) complex, which plays a key role in polyadenylation-dependent pre-mRNA 3'-end formation and cooperates with cleavage factors including the CFIA complex and NAB4/CFIB. Involved in poly(A) site recognition. May be involved in coupling transcription termination and mRNA 3'-end formation.</text>
</comment>
<evidence type="ECO:0000256" key="5">
    <source>
        <dbReference type="ARBA" id="ARBA00037232"/>
    </source>
</evidence>
<evidence type="ECO:0000259" key="12">
    <source>
        <dbReference type="Pfam" id="PF23726"/>
    </source>
</evidence>
<evidence type="ECO:0000256" key="4">
    <source>
        <dbReference type="ARBA" id="ARBA00023242"/>
    </source>
</evidence>
<evidence type="ECO:0000256" key="3">
    <source>
        <dbReference type="ARBA" id="ARBA00022884"/>
    </source>
</evidence>
<dbReference type="GeneID" id="31007590"/>
<evidence type="ECO:0000256" key="9">
    <source>
        <dbReference type="ARBA" id="ARBA00041264"/>
    </source>
</evidence>
<dbReference type="Pfam" id="PF23726">
    <property type="entry name" value="Beta-prop_RSE1_2nd"/>
    <property type="match status" value="1"/>
</dbReference>
<evidence type="ECO:0000256" key="8">
    <source>
        <dbReference type="ARBA" id="ARBA00039443"/>
    </source>
</evidence>
<dbReference type="RefSeq" id="XP_020116988.1">
    <property type="nucleotide sequence ID" value="XM_020262728.1"/>
</dbReference>
<dbReference type="InterPro" id="IPR050358">
    <property type="entry name" value="RSE1/DDB1/CFT1"/>
</dbReference>
<dbReference type="FunFam" id="2.130.10.10:FF:000788">
    <property type="entry name" value="mRNA cleavage and polyadenylation factor subunit"/>
    <property type="match status" value="1"/>
</dbReference>
<comment type="caution">
    <text evidence="13">The sequence shown here is derived from an EMBL/GenBank/DDBJ whole genome shotgun (WGS) entry which is preliminary data.</text>
</comment>
<evidence type="ECO:0000259" key="10">
    <source>
        <dbReference type="Pfam" id="PF03178"/>
    </source>
</evidence>
<sequence length="1387" mass="150708">MQCYTEVLPPSGVTHAVSAAFTSAAANNLVVIKTSLLQIYALVNDTPTPATEGTQQTLDAKSANLNLLAEYELYGTVTDVARIKILKSKSGGDALLLSFRNAKLSLIEWNPETQGISTVSIHYYEKDDITLSPWVADLSNCDSHLTVDPSSRCALLNFGLRNLAILPFHQAGDDLVMGDYDPDIDLDRHINQEESKNVSDSKTGPDGAVAHQTPYAASFVLPLTALDPSLIHPIGLTFLHEYREPTFGILYSPIATSSALLEERKDVVMYSVFTLDLEQRASTPLLSISKLPSDLLHIVALPAPVGGALLIGSNELIHVDQSGKPNAVAVNEFAKQVSAFPMIDQSDLGLRLEGSVVEVLNNESGDLLLTLSTGDLVLVHFKIDGRSISGPVVYPIPATSGGDIITAAASCSVALGRGKVFIGSEDAESVLLDCYVPAMASKKSSPVEFDEEMNEDEDDNDIYEDDLYSTAPKETTNMRLSNGSHPGNYSFKVIDKLLSLGPLRSVTLGKSPSGGSDVGDVRGNINDLELAAAYGSRTGGGVAILQRTLHLEDALTFEDETADSAWNITTNRTKTGHASSNEATLPDSYVILAKSDSPEKEESLVYAFNSGNLEPYNAPDVNPNGDSTVDIGTLAGNNRIAQVLTGEVRVYDNRQIADILVDLGLAQIYPVWDEDDGDERIAVSASFADPYLLIIRDDSSVLLLHSDEAGDLDELTGNDTISSQSWLCGCLYTDRHHVFLDASEDIIYLFLLNHECRLFMFRLPTMELVTATEGVDYVSSILSAEPPAKRLNSRETIAEILVADLGELPLVSPYLIIRTATDDFIIYRPFRDSSNEEKSGGGFKYLRETNHFLPKVPTEATSTPTPQKRAPGLRRLPNIGGFAAAVMSGASPSLIVRTSKSLPHVFGIHSESALSLNGFNSVGCENGLIYIDNERVIRTCQLQDNTQLDLSWPIRRIALNEQVDHLAYSTSSGTYVVGTTEEQDFKLPDDDELHPEWRSEAISLLPKVAHGHIKLLNPKTYKIIDSYSFSPAEQITAVENINLEISEKTNERKDVIVVGTTLAKGEDIAARGNIYVFDVIEVVPDPEQPGKNLKLKLIGKESVKGALTAVSGIGGQGFLIIAQGQKCMVRGLKDDGSLLPVAFIDVQCYVSVIKELKGTGMCLIGDALKGLWFTGYSEEPYRMTLFGKDLDELEVVTADFLPDGKKLYILVADSDCNLHVLQYDPEDPKSSNGDRLLNRCKFHMGHFAETLTLLPRTAVSSEVAVMNSDSSMDIDAYVPLHQALITTQSGSMAVVTSVSEESYRRLSALQSQLSNTLEHPCGLNPRAYRAVESDGVTGRGMIDGKLLMRWLDLSRSRKLEIAGRVGADEWEIRADLETVSGAGLGYL</sequence>
<evidence type="ECO:0000256" key="2">
    <source>
        <dbReference type="ARBA" id="ARBA00022664"/>
    </source>
</evidence>
<keyword evidence="14" id="KW-1185">Reference proteome</keyword>
<evidence type="ECO:0000313" key="14">
    <source>
        <dbReference type="Proteomes" id="UP000214365"/>
    </source>
</evidence>
<comment type="subcellular location">
    <subcellularLocation>
        <location evidence="1">Nucleus</location>
    </subcellularLocation>
</comment>
<keyword evidence="3" id="KW-0694">RNA-binding</keyword>
<keyword evidence="2" id="KW-0507">mRNA processing</keyword>
<dbReference type="PANTHER" id="PTHR10644">
    <property type="entry name" value="DNA REPAIR/RNA PROCESSING CPSF FAMILY"/>
    <property type="match status" value="1"/>
</dbReference>
<proteinExistence type="inferred from homology"/>
<name>A0A225ATS0_TALAT</name>
<feature type="domain" description="RSE1/DDB1/CPSF1 C-terminal" evidence="10">
    <location>
        <begin position="1011"/>
        <end position="1352"/>
    </location>
</feature>
<evidence type="ECO:0000256" key="6">
    <source>
        <dbReference type="ARBA" id="ARBA00038304"/>
    </source>
</evidence>
<comment type="similarity">
    <text evidence="6">Belongs to the CFT1 family.</text>
</comment>
<evidence type="ECO:0000256" key="1">
    <source>
        <dbReference type="ARBA" id="ARBA00004123"/>
    </source>
</evidence>